<dbReference type="PANTHER" id="PTHR12993:SF11">
    <property type="entry name" value="N-ACETYLGLUCOSAMINYL-PHOSPHATIDYLINOSITOL DE-N-ACETYLASE"/>
    <property type="match status" value="1"/>
</dbReference>
<dbReference type="InterPro" id="IPR003737">
    <property type="entry name" value="GlcNAc_PI_deacetylase-related"/>
</dbReference>
<name>A0A327WRC3_LARAB</name>
<evidence type="ECO:0000313" key="1">
    <source>
        <dbReference type="EMBL" id="RAJ93226.1"/>
    </source>
</evidence>
<reference evidence="1 2" key="1">
    <citation type="submission" date="2018-06" db="EMBL/GenBank/DDBJ databases">
        <title>Genomic Encyclopedia of Archaeal and Bacterial Type Strains, Phase II (KMG-II): from individual species to whole genera.</title>
        <authorList>
            <person name="Goeker M."/>
        </authorList>
    </citation>
    <scope>NUCLEOTIDE SEQUENCE [LARGE SCALE GENOMIC DNA]</scope>
    <source>
        <strain evidence="1 2">DSM 21851</strain>
    </source>
</reference>
<dbReference type="OrthoDB" id="9790023at2"/>
<organism evidence="1 2">
    <name type="scientific">Larkinella arboricola</name>
    <dbReference type="NCBI Taxonomy" id="643671"/>
    <lineage>
        <taxon>Bacteria</taxon>
        <taxon>Pseudomonadati</taxon>
        <taxon>Bacteroidota</taxon>
        <taxon>Cytophagia</taxon>
        <taxon>Cytophagales</taxon>
        <taxon>Spirosomataceae</taxon>
        <taxon>Larkinella</taxon>
    </lineage>
</organism>
<evidence type="ECO:0000313" key="2">
    <source>
        <dbReference type="Proteomes" id="UP000248790"/>
    </source>
</evidence>
<dbReference type="EMBL" id="QLMC01000006">
    <property type="protein sequence ID" value="RAJ93226.1"/>
    <property type="molecule type" value="Genomic_DNA"/>
</dbReference>
<dbReference type="SUPFAM" id="SSF102588">
    <property type="entry name" value="LmbE-like"/>
    <property type="match status" value="1"/>
</dbReference>
<dbReference type="PANTHER" id="PTHR12993">
    <property type="entry name" value="N-ACETYLGLUCOSAMINYL-PHOSPHATIDYLINOSITOL DE-N-ACETYLASE-RELATED"/>
    <property type="match status" value="1"/>
</dbReference>
<sequence length="240" mass="26920">MEQKPMNILCVAAHPDDVEILCAGTLARYSQAGHTVTIAVFTSGNMGDAQIPPAELAFIREKETREAAAILGAKLIWAGIDDEHVFPNQEQRRIMIDILREADPDVIFTHSPNDYHPDHRYVGQLVFDSYFQKGLPHIPNQQRPACRFGQAQVYYMDNLGGIGFLPTEYVDITAVFEIKMQMLACHRSQVVAMQELANTDLLGMVEVQARFRGLGAGCRYAEGFTRLDAYQRGLTHRILP</sequence>
<dbReference type="AlphaFoldDB" id="A0A327WRC3"/>
<protein>
    <submittedName>
        <fullName evidence="1">LmbE family N-acetylglucosaminyl deacetylase</fullName>
    </submittedName>
</protein>
<dbReference type="InterPro" id="IPR024078">
    <property type="entry name" value="LmbE-like_dom_sf"/>
</dbReference>
<accession>A0A327WRC3</accession>
<dbReference type="Pfam" id="PF02585">
    <property type="entry name" value="PIG-L"/>
    <property type="match status" value="1"/>
</dbReference>
<comment type="caution">
    <text evidence="1">The sequence shown here is derived from an EMBL/GenBank/DDBJ whole genome shotgun (WGS) entry which is preliminary data.</text>
</comment>
<gene>
    <name evidence="1" type="ORF">LX87_04738</name>
</gene>
<proteinExistence type="predicted"/>
<dbReference type="Proteomes" id="UP000248790">
    <property type="component" value="Unassembled WGS sequence"/>
</dbReference>
<dbReference type="Gene3D" id="3.40.50.10320">
    <property type="entry name" value="LmbE-like"/>
    <property type="match status" value="1"/>
</dbReference>
<dbReference type="GO" id="GO:0016811">
    <property type="term" value="F:hydrolase activity, acting on carbon-nitrogen (but not peptide) bonds, in linear amides"/>
    <property type="evidence" value="ECO:0007669"/>
    <property type="project" value="TreeGrafter"/>
</dbReference>
<keyword evidence="2" id="KW-1185">Reference proteome</keyword>